<comment type="caution">
    <text evidence="2">The sequence shown here is derived from an EMBL/GenBank/DDBJ whole genome shotgun (WGS) entry which is preliminary data.</text>
</comment>
<feature type="transmembrane region" description="Helical" evidence="1">
    <location>
        <begin position="6"/>
        <end position="26"/>
    </location>
</feature>
<protein>
    <submittedName>
        <fullName evidence="2">Uncharacterized protein</fullName>
    </submittedName>
</protein>
<feature type="transmembrane region" description="Helical" evidence="1">
    <location>
        <begin position="33"/>
        <end position="53"/>
    </location>
</feature>
<sequence length="94" mass="10104">MNLLIQVMLVLLVACCWISAAALWRLSHGMDRLHAVSFVPLATSPLLLVVVLAQTGWSLAAAKVAFLWLFNALVSVGVAHALGRLMRPREGGEA</sequence>
<dbReference type="Proteomes" id="UP001620461">
    <property type="component" value="Unassembled WGS sequence"/>
</dbReference>
<keyword evidence="1" id="KW-1133">Transmembrane helix</keyword>
<keyword evidence="1" id="KW-0812">Transmembrane</keyword>
<accession>A0ABW8JHS6</accession>
<dbReference type="EMBL" id="JADIKJ010000010">
    <property type="protein sequence ID" value="MFK2900648.1"/>
    <property type="molecule type" value="Genomic_DNA"/>
</dbReference>
<dbReference type="RefSeq" id="WP_404547133.1">
    <property type="nucleotide sequence ID" value="NZ_JADIKJ010000010.1"/>
</dbReference>
<keyword evidence="3" id="KW-1185">Reference proteome</keyword>
<evidence type="ECO:0000313" key="2">
    <source>
        <dbReference type="EMBL" id="MFK2900648.1"/>
    </source>
</evidence>
<proteinExistence type="predicted"/>
<reference evidence="2 3" key="1">
    <citation type="submission" date="2020-10" db="EMBL/GenBank/DDBJ databases">
        <title>Phylogeny of dyella-like bacteria.</title>
        <authorList>
            <person name="Fu J."/>
        </authorList>
    </citation>
    <scope>NUCLEOTIDE SEQUENCE [LARGE SCALE GENOMIC DNA]</scope>
    <source>
        <strain evidence="2 3">JP1</strain>
    </source>
</reference>
<name>A0ABW8JHS6_9GAMM</name>
<evidence type="ECO:0000313" key="3">
    <source>
        <dbReference type="Proteomes" id="UP001620461"/>
    </source>
</evidence>
<gene>
    <name evidence="2" type="ORF">ISP15_09895</name>
</gene>
<organism evidence="2 3">
    <name type="scientific">Dyella jejuensis</name>
    <dbReference type="NCBI Taxonomy" id="1432009"/>
    <lineage>
        <taxon>Bacteria</taxon>
        <taxon>Pseudomonadati</taxon>
        <taxon>Pseudomonadota</taxon>
        <taxon>Gammaproteobacteria</taxon>
        <taxon>Lysobacterales</taxon>
        <taxon>Rhodanobacteraceae</taxon>
        <taxon>Dyella</taxon>
    </lineage>
</organism>
<evidence type="ECO:0000256" key="1">
    <source>
        <dbReference type="SAM" id="Phobius"/>
    </source>
</evidence>
<feature type="transmembrane region" description="Helical" evidence="1">
    <location>
        <begin position="65"/>
        <end position="83"/>
    </location>
</feature>
<keyword evidence="1" id="KW-0472">Membrane</keyword>